<evidence type="ECO:0000313" key="5">
    <source>
        <dbReference type="EMBL" id="MBC8543000.1"/>
    </source>
</evidence>
<dbReference type="Pfam" id="PF17209">
    <property type="entry name" value="Hfq"/>
    <property type="match status" value="1"/>
</dbReference>
<dbReference type="GO" id="GO:0003723">
    <property type="term" value="F:RNA binding"/>
    <property type="evidence" value="ECO:0007669"/>
    <property type="project" value="UniProtKB-UniRule"/>
</dbReference>
<reference evidence="5" key="1">
    <citation type="submission" date="2020-08" db="EMBL/GenBank/DDBJ databases">
        <title>Genome public.</title>
        <authorList>
            <person name="Liu C."/>
            <person name="Sun Q."/>
        </authorList>
    </citation>
    <scope>NUCLEOTIDE SEQUENCE</scope>
    <source>
        <strain evidence="5">NSJ-32</strain>
    </source>
</reference>
<comment type="subunit">
    <text evidence="3">Homohexamer.</text>
</comment>
<dbReference type="RefSeq" id="WP_249289551.1">
    <property type="nucleotide sequence ID" value="NZ_JACRSQ010000006.1"/>
</dbReference>
<dbReference type="InterPro" id="IPR047575">
    <property type="entry name" value="Sm"/>
</dbReference>
<dbReference type="GO" id="GO:0043487">
    <property type="term" value="P:regulation of RNA stability"/>
    <property type="evidence" value="ECO:0007669"/>
    <property type="project" value="TreeGrafter"/>
</dbReference>
<dbReference type="EMBL" id="JACRSQ010000006">
    <property type="protein sequence ID" value="MBC8543000.1"/>
    <property type="molecule type" value="Genomic_DNA"/>
</dbReference>
<dbReference type="GO" id="GO:0006355">
    <property type="term" value="P:regulation of DNA-templated transcription"/>
    <property type="evidence" value="ECO:0007669"/>
    <property type="project" value="InterPro"/>
</dbReference>
<dbReference type="PANTHER" id="PTHR34772:SF1">
    <property type="entry name" value="RNA-BINDING PROTEIN HFQ"/>
    <property type="match status" value="1"/>
</dbReference>
<dbReference type="NCBIfam" id="NF001602">
    <property type="entry name" value="PRK00395.1"/>
    <property type="match status" value="1"/>
</dbReference>
<proteinExistence type="inferred from homology"/>
<keyword evidence="6" id="KW-1185">Reference proteome</keyword>
<dbReference type="Proteomes" id="UP000657006">
    <property type="component" value="Unassembled WGS sequence"/>
</dbReference>
<keyword evidence="2 3" id="KW-0346">Stress response</keyword>
<keyword evidence="1 3" id="KW-0694">RNA-binding</keyword>
<dbReference type="InterPro" id="IPR010920">
    <property type="entry name" value="LSM_dom_sf"/>
</dbReference>
<comment type="similarity">
    <text evidence="3">Belongs to the Hfq family.</text>
</comment>
<evidence type="ECO:0000256" key="1">
    <source>
        <dbReference type="ARBA" id="ARBA00022884"/>
    </source>
</evidence>
<dbReference type="PANTHER" id="PTHR34772">
    <property type="entry name" value="RNA-BINDING PROTEIN HFQ"/>
    <property type="match status" value="1"/>
</dbReference>
<name>A0A926DTH5_9FIRM</name>
<evidence type="ECO:0000256" key="2">
    <source>
        <dbReference type="ARBA" id="ARBA00023016"/>
    </source>
</evidence>
<dbReference type="GO" id="GO:0005829">
    <property type="term" value="C:cytosol"/>
    <property type="evidence" value="ECO:0007669"/>
    <property type="project" value="TreeGrafter"/>
</dbReference>
<comment type="function">
    <text evidence="3">RNA chaperone that binds small regulatory RNA (sRNAs) and mRNAs to facilitate mRNA translational regulation in response to envelope stress, environmental stress and changes in metabolite concentrations. Also binds with high specificity to tRNAs.</text>
</comment>
<dbReference type="CDD" id="cd01716">
    <property type="entry name" value="Hfq"/>
    <property type="match status" value="1"/>
</dbReference>
<dbReference type="PROSITE" id="PS52002">
    <property type="entry name" value="SM"/>
    <property type="match status" value="1"/>
</dbReference>
<feature type="domain" description="Sm" evidence="4">
    <location>
        <begin position="9"/>
        <end position="69"/>
    </location>
</feature>
<protein>
    <recommendedName>
        <fullName evidence="3">RNA-binding protein Hfq</fullName>
    </recommendedName>
</protein>
<dbReference type="SUPFAM" id="SSF50182">
    <property type="entry name" value="Sm-like ribonucleoproteins"/>
    <property type="match status" value="1"/>
</dbReference>
<organism evidence="5 6">
    <name type="scientific">Bianquea renquensis</name>
    <dbReference type="NCBI Taxonomy" id="2763661"/>
    <lineage>
        <taxon>Bacteria</taxon>
        <taxon>Bacillati</taxon>
        <taxon>Bacillota</taxon>
        <taxon>Clostridia</taxon>
        <taxon>Eubacteriales</taxon>
        <taxon>Bianqueaceae</taxon>
        <taxon>Bianquea</taxon>
    </lineage>
</organism>
<accession>A0A926DTH5</accession>
<dbReference type="AlphaFoldDB" id="A0A926DTH5"/>
<dbReference type="GO" id="GO:0045974">
    <property type="term" value="P:regulation of translation, ncRNA-mediated"/>
    <property type="evidence" value="ECO:0007669"/>
    <property type="project" value="TreeGrafter"/>
</dbReference>
<evidence type="ECO:0000259" key="4">
    <source>
        <dbReference type="PROSITE" id="PS52002"/>
    </source>
</evidence>
<sequence length="82" mass="9448">MTKQINLQDMFLNTLWKERTEVTVFLTNGYQLKGCIKGYDNFVVMMDSDGKQQMLYKHAISTIAPSRPVVFVTPRETTGNQE</sequence>
<comment type="caution">
    <text evidence="5">The sequence shown here is derived from an EMBL/GenBank/DDBJ whole genome shotgun (WGS) entry which is preliminary data.</text>
</comment>
<dbReference type="HAMAP" id="MF_00436">
    <property type="entry name" value="Hfq"/>
    <property type="match status" value="1"/>
</dbReference>
<dbReference type="InterPro" id="IPR005001">
    <property type="entry name" value="Hfq"/>
</dbReference>
<evidence type="ECO:0000256" key="3">
    <source>
        <dbReference type="HAMAP-Rule" id="MF_00436"/>
    </source>
</evidence>
<evidence type="ECO:0000313" key="6">
    <source>
        <dbReference type="Proteomes" id="UP000657006"/>
    </source>
</evidence>
<dbReference type="Gene3D" id="2.30.30.100">
    <property type="match status" value="1"/>
</dbReference>
<gene>
    <name evidence="3 5" type="primary">hfq</name>
    <name evidence="5" type="ORF">H8730_05530</name>
</gene>
<dbReference type="NCBIfam" id="TIGR02383">
    <property type="entry name" value="Hfq"/>
    <property type="match status" value="1"/>
</dbReference>